<dbReference type="InterPro" id="IPR040676">
    <property type="entry name" value="DUF5641"/>
</dbReference>
<dbReference type="Pfam" id="PF18701">
    <property type="entry name" value="DUF5641"/>
    <property type="match status" value="1"/>
</dbReference>
<feature type="domain" description="RRM" evidence="4">
    <location>
        <begin position="96"/>
        <end position="167"/>
    </location>
</feature>
<dbReference type="SUPFAM" id="SSF54928">
    <property type="entry name" value="RNA-binding domain, RBD"/>
    <property type="match status" value="1"/>
</dbReference>
<evidence type="ECO:0000313" key="5">
    <source>
        <dbReference type="EMBL" id="GFU06854.1"/>
    </source>
</evidence>
<dbReference type="InterPro" id="IPR035979">
    <property type="entry name" value="RBD_domain_sf"/>
</dbReference>
<proteinExistence type="predicted"/>
<dbReference type="GO" id="GO:0003723">
    <property type="term" value="F:RNA binding"/>
    <property type="evidence" value="ECO:0007669"/>
    <property type="project" value="UniProtKB-UniRule"/>
</dbReference>
<organism evidence="5 6">
    <name type="scientific">Nephila pilipes</name>
    <name type="common">Giant wood spider</name>
    <name type="synonym">Nephila maculata</name>
    <dbReference type="NCBI Taxonomy" id="299642"/>
    <lineage>
        <taxon>Eukaryota</taxon>
        <taxon>Metazoa</taxon>
        <taxon>Ecdysozoa</taxon>
        <taxon>Arthropoda</taxon>
        <taxon>Chelicerata</taxon>
        <taxon>Arachnida</taxon>
        <taxon>Araneae</taxon>
        <taxon>Araneomorphae</taxon>
        <taxon>Entelegynae</taxon>
        <taxon>Araneoidea</taxon>
        <taxon>Nephilidae</taxon>
        <taxon>Nephila</taxon>
    </lineage>
</organism>
<dbReference type="PROSITE" id="PS50102">
    <property type="entry name" value="RRM"/>
    <property type="match status" value="1"/>
</dbReference>
<keyword evidence="6" id="KW-1185">Reference proteome</keyword>
<dbReference type="AlphaFoldDB" id="A0A8X6Q4Y2"/>
<evidence type="ECO:0000259" key="4">
    <source>
        <dbReference type="PROSITE" id="PS50102"/>
    </source>
</evidence>
<reference evidence="5" key="1">
    <citation type="submission" date="2020-08" db="EMBL/GenBank/DDBJ databases">
        <title>Multicomponent nature underlies the extraordinary mechanical properties of spider dragline silk.</title>
        <authorList>
            <person name="Kono N."/>
            <person name="Nakamura H."/>
            <person name="Mori M."/>
            <person name="Yoshida Y."/>
            <person name="Ohtoshi R."/>
            <person name="Malay A.D."/>
            <person name="Moran D.A.P."/>
            <person name="Tomita M."/>
            <person name="Numata K."/>
            <person name="Arakawa K."/>
        </authorList>
    </citation>
    <scope>NUCLEOTIDE SEQUENCE</scope>
</reference>
<evidence type="ECO:0000313" key="6">
    <source>
        <dbReference type="Proteomes" id="UP000887013"/>
    </source>
</evidence>
<keyword evidence="1 2" id="KW-0694">RNA-binding</keyword>
<dbReference type="Gene3D" id="3.30.70.330">
    <property type="match status" value="1"/>
</dbReference>
<dbReference type="OrthoDB" id="6437583at2759"/>
<evidence type="ECO:0000256" key="1">
    <source>
        <dbReference type="ARBA" id="ARBA00022884"/>
    </source>
</evidence>
<feature type="compositionally biased region" description="Acidic residues" evidence="3">
    <location>
        <begin position="1"/>
        <end position="35"/>
    </location>
</feature>
<dbReference type="InterPro" id="IPR000504">
    <property type="entry name" value="RRM_dom"/>
</dbReference>
<gene>
    <name evidence="5" type="primary">AVEN_3837_1</name>
    <name evidence="5" type="ORF">NPIL_425641</name>
</gene>
<feature type="non-terminal residue" evidence="5">
    <location>
        <position position="1"/>
    </location>
</feature>
<feature type="region of interest" description="Disordered" evidence="3">
    <location>
        <begin position="1"/>
        <end position="79"/>
    </location>
</feature>
<dbReference type="Proteomes" id="UP000887013">
    <property type="component" value="Unassembled WGS sequence"/>
</dbReference>
<comment type="caution">
    <text evidence="5">The sequence shown here is derived from an EMBL/GenBank/DDBJ whole genome shotgun (WGS) entry which is preliminary data.</text>
</comment>
<name>A0A8X6Q4Y2_NEPPI</name>
<dbReference type="InterPro" id="IPR012677">
    <property type="entry name" value="Nucleotide-bd_a/b_plait_sf"/>
</dbReference>
<accession>A0A8X6Q4Y2</accession>
<protein>
    <submittedName>
        <fullName evidence="5">DUF5641 domain-containing protein</fullName>
    </submittedName>
</protein>
<sequence length="372" mass="42186">LSLQGDDEEDDDFELDMDDIGLEIDDMDDDEEEPEQMLKQKKSNAKQLKNDMNLKMTPLKGANNSKGLQTPKEKTPRNVLKKETATPKILGKRNAKSLYIRNLPEHVTVNELKDLSPDIVNVMTYDIKGSPSACLEFVSEDKAGYNYQILRGRKLKGQVMEIDFVGKKSKKMSADEKKPNDKLHITRIPLDASIADVAVHFPMASKITLKKSTLDRYAIISFRNEKCANEAFNSKIEIKGQTLTIKRFSLNDLGQNGKENGSKRVNWPLGKVFQLIEGKDGVVRLAKIRTKHDDLLRLIQHLYQLEVSCPIGEDLHQRIEGHTISDKRVKSNISSDSLSLVPDSGEGLPPKFVPQRINRYRRTLRATCRLDF</sequence>
<dbReference type="EMBL" id="BMAW01028313">
    <property type="protein sequence ID" value="GFU06854.1"/>
    <property type="molecule type" value="Genomic_DNA"/>
</dbReference>
<evidence type="ECO:0000256" key="2">
    <source>
        <dbReference type="PROSITE-ProRule" id="PRU00176"/>
    </source>
</evidence>
<evidence type="ECO:0000256" key="3">
    <source>
        <dbReference type="SAM" id="MobiDB-lite"/>
    </source>
</evidence>